<sequence length="209" mass="24787">MEYGYSYEVEDAPPTKPPPEDVAQGLRIAILTRLQHYRQLWLGTTHRPPRTGSPPDTSRAQLQMIQVALLQDIRNLARFTARLEKKLDRKKWIKWIVNPLLPILMHYLYLQLYQLPQFSAFTPLRERNDRGQYRPAYLTVLSLVPWFAGPAALWRLFTYEEQVDRTARLQETLENMEDDVDRGLPVRDIGFLEMSKWEDIRWHPELFPL</sequence>
<dbReference type="EMBL" id="JADCTT010000001">
    <property type="protein sequence ID" value="KAF9760010.1"/>
    <property type="molecule type" value="Genomic_DNA"/>
</dbReference>
<accession>A0A8H7TUL5</accession>
<dbReference type="Proteomes" id="UP000616885">
    <property type="component" value="Unassembled WGS sequence"/>
</dbReference>
<feature type="transmembrane region" description="Helical" evidence="1">
    <location>
        <begin position="136"/>
        <end position="157"/>
    </location>
</feature>
<gene>
    <name evidence="2" type="ORF">IM811_001704</name>
</gene>
<comment type="caution">
    <text evidence="2">The sequence shown here is derived from an EMBL/GenBank/DDBJ whole genome shotgun (WGS) entry which is preliminary data.</text>
</comment>
<evidence type="ECO:0000313" key="3">
    <source>
        <dbReference type="Proteomes" id="UP000616885"/>
    </source>
</evidence>
<feature type="transmembrane region" description="Helical" evidence="1">
    <location>
        <begin position="92"/>
        <end position="110"/>
    </location>
</feature>
<organism evidence="2 3">
    <name type="scientific">Bionectria ochroleuca</name>
    <name type="common">Gliocladium roseum</name>
    <dbReference type="NCBI Taxonomy" id="29856"/>
    <lineage>
        <taxon>Eukaryota</taxon>
        <taxon>Fungi</taxon>
        <taxon>Dikarya</taxon>
        <taxon>Ascomycota</taxon>
        <taxon>Pezizomycotina</taxon>
        <taxon>Sordariomycetes</taxon>
        <taxon>Hypocreomycetidae</taxon>
        <taxon>Hypocreales</taxon>
        <taxon>Bionectriaceae</taxon>
        <taxon>Clonostachys</taxon>
    </lineage>
</organism>
<proteinExistence type="predicted"/>
<name>A0A8H7TUL5_BIOOC</name>
<reference evidence="2" key="1">
    <citation type="submission" date="2020-10" db="EMBL/GenBank/DDBJ databases">
        <title>High-Quality Genome Resource of Clonostachys rosea strain S41 by Oxford Nanopore Long-Read Sequencing.</title>
        <authorList>
            <person name="Wang H."/>
        </authorList>
    </citation>
    <scope>NUCLEOTIDE SEQUENCE</scope>
    <source>
        <strain evidence="2">S41</strain>
    </source>
</reference>
<keyword evidence="1" id="KW-0812">Transmembrane</keyword>
<keyword evidence="1" id="KW-0472">Membrane</keyword>
<protein>
    <submittedName>
        <fullName evidence="2">Uncharacterized protein</fullName>
    </submittedName>
</protein>
<evidence type="ECO:0000256" key="1">
    <source>
        <dbReference type="SAM" id="Phobius"/>
    </source>
</evidence>
<keyword evidence="1" id="KW-1133">Transmembrane helix</keyword>
<evidence type="ECO:0000313" key="2">
    <source>
        <dbReference type="EMBL" id="KAF9760010.1"/>
    </source>
</evidence>
<dbReference type="AlphaFoldDB" id="A0A8H7TUL5"/>